<dbReference type="SUPFAM" id="SSF48452">
    <property type="entry name" value="TPR-like"/>
    <property type="match status" value="1"/>
</dbReference>
<accession>A0A967C551</accession>
<comment type="caution">
    <text evidence="2">The sequence shown here is derived from an EMBL/GenBank/DDBJ whole genome shotgun (WGS) entry which is preliminary data.</text>
</comment>
<reference evidence="2" key="1">
    <citation type="submission" date="2020-03" db="EMBL/GenBank/DDBJ databases">
        <title>Genome of Pelagibius litoralis DSM 21314T.</title>
        <authorList>
            <person name="Wang G."/>
        </authorList>
    </citation>
    <scope>NUCLEOTIDE SEQUENCE</scope>
    <source>
        <strain evidence="2">DSM 21314</strain>
    </source>
</reference>
<dbReference type="EMBL" id="JAAQPH010000006">
    <property type="protein sequence ID" value="NIA68904.1"/>
    <property type="molecule type" value="Genomic_DNA"/>
</dbReference>
<evidence type="ECO:0000313" key="3">
    <source>
        <dbReference type="Proteomes" id="UP000761264"/>
    </source>
</evidence>
<gene>
    <name evidence="2" type="ORF">HBA54_09895</name>
</gene>
<organism evidence="2 3">
    <name type="scientific">Pelagibius litoralis</name>
    <dbReference type="NCBI Taxonomy" id="374515"/>
    <lineage>
        <taxon>Bacteria</taxon>
        <taxon>Pseudomonadati</taxon>
        <taxon>Pseudomonadota</taxon>
        <taxon>Alphaproteobacteria</taxon>
        <taxon>Rhodospirillales</taxon>
        <taxon>Rhodovibrionaceae</taxon>
        <taxon>Pelagibius</taxon>
    </lineage>
</organism>
<name>A0A967C551_9PROT</name>
<feature type="signal peptide" evidence="1">
    <location>
        <begin position="1"/>
        <end position="26"/>
    </location>
</feature>
<dbReference type="Gene3D" id="1.25.40.10">
    <property type="entry name" value="Tetratricopeptide repeat domain"/>
    <property type="match status" value="1"/>
</dbReference>
<keyword evidence="1" id="KW-0732">Signal</keyword>
<dbReference type="AlphaFoldDB" id="A0A967C551"/>
<evidence type="ECO:0000256" key="1">
    <source>
        <dbReference type="SAM" id="SignalP"/>
    </source>
</evidence>
<dbReference type="InterPro" id="IPR011990">
    <property type="entry name" value="TPR-like_helical_dom_sf"/>
</dbReference>
<evidence type="ECO:0000313" key="2">
    <source>
        <dbReference type="EMBL" id="NIA68904.1"/>
    </source>
</evidence>
<keyword evidence="3" id="KW-1185">Reference proteome</keyword>
<dbReference type="RefSeq" id="WP_167223965.1">
    <property type="nucleotide sequence ID" value="NZ_JAAQPH010000006.1"/>
</dbReference>
<dbReference type="Proteomes" id="UP000761264">
    <property type="component" value="Unassembled WGS sequence"/>
</dbReference>
<proteinExistence type="predicted"/>
<protein>
    <recommendedName>
        <fullName evidence="4">Tetratricopeptide repeat-containing protein</fullName>
    </recommendedName>
</protein>
<sequence>MNTKGFSALLFGIALVCGGGAPAAQAQTVPAACYQAPVRADCAGPLLDRLLDRINQEEKADRGQLTIALADKLINNGSLDSALRVVLEIDQTPVKEAKLAVLGVMRANVREYAKARDIADLIGDPQSKRAVLGAIVNRFVLDGEVEPALLLVKEVGDDYLSDDFQAGLVRLFAIDERFSLAWENAKEIGDTGVRNNAYFGLALAQIRSQPLADVQRSLMAIDDPAALARDFATVGMQAYHLKKAAEADRLFEQAMTALEALEVTHESDTDALRRNIAFSLETSGKLGAALKVAQGINLIDQRLTVLGRLATTLATQGDTEQARDVFQNNLAATAEFTDPAQRAYAMRQQAELMMTAGLAEDALAVADRIEDFSLQDAAETRLAVGRVALMADKYDLAEQIIDGIKADDRLRLLGLSWIAFNSAVDGDSERANRLADSVQMNLEMDEVDYLAEIVRELVEVHLRLGQFDRAKALVGWVEDADARFAMLARLGDAAARGGKDALARESLEKRLDLIAADAFDNGYARIGVTAQSLPASQTPEDILALSTRLKSPGMEWLFLNVAAITLAERERLADAQKLVKLADDPDLSAEFELPELAALLIQSLKLE</sequence>
<feature type="chain" id="PRO_5038088404" description="Tetratricopeptide repeat-containing protein" evidence="1">
    <location>
        <begin position="27"/>
        <end position="607"/>
    </location>
</feature>
<evidence type="ECO:0008006" key="4">
    <source>
        <dbReference type="Google" id="ProtNLM"/>
    </source>
</evidence>